<feature type="signal peptide" evidence="2">
    <location>
        <begin position="1"/>
        <end position="16"/>
    </location>
</feature>
<name>A0A7M7JUL4_VARDE</name>
<sequence length="470" mass="52233">MMTALFSSHALLPVLGIFSFAHIQVDCAIANRYFTSTYGLQHFNNGADAYGLLRKSVENRLSQPGLTESDQLNLNRQNKAKRKLPKHHVRSYSQNLENKISTAFPNEGDVQRNSSNSRVSGGVWSFHTETPNEESTAPGPSFDNSTASIVTAVIGRTAFLPCTVRNLGDRTVSWIRRADLSVLSVGRDRYIQDRRFQVMASATGLPLSSWALQLAYPSPGDSGVYECQLGSVPKISRHVTLRVIARTARIWGGPQLYVNSGSGVNLTCQLTGVAEPSRQQIGVADTHTQYQALYASSWSNRTTVQDGGVPGLEPSVKASVSTRKNGAILRNANSVGREETASHVFWYHNGEVVNYEHMKIKHASTDRLDRSHSVLKSSLYDGSMCLSSLLRVYITLRRKWRRHRRVLSPIKTPSYLVYLSYDVNALYTTQTEPLISNVILFYRRATHPGVLMGLEVSSIMVTPRTLNKTQ</sequence>
<dbReference type="GO" id="GO:0032589">
    <property type="term" value="C:neuron projection membrane"/>
    <property type="evidence" value="ECO:0007669"/>
    <property type="project" value="TreeGrafter"/>
</dbReference>
<keyword evidence="2" id="KW-0732">Signal</keyword>
<accession>A0A7M7JUL4</accession>
<evidence type="ECO:0000256" key="2">
    <source>
        <dbReference type="SAM" id="SignalP"/>
    </source>
</evidence>
<dbReference type="PANTHER" id="PTHR23279">
    <property type="entry name" value="DEFECTIVE PROBOSCIS EXTENSION RESPONSE DPR -RELATED"/>
    <property type="match status" value="1"/>
</dbReference>
<evidence type="ECO:0000259" key="3">
    <source>
        <dbReference type="PROSITE" id="PS50835"/>
    </source>
</evidence>
<dbReference type="PANTHER" id="PTHR23279:SF41">
    <property type="entry name" value="DEFECTIVE PROBOSCIS EXTENSION RESPONSE 4-RELATED"/>
    <property type="match status" value="1"/>
</dbReference>
<feature type="region of interest" description="Disordered" evidence="1">
    <location>
        <begin position="104"/>
        <end position="142"/>
    </location>
</feature>
<reference evidence="4" key="1">
    <citation type="submission" date="2021-01" db="UniProtKB">
        <authorList>
            <consortium name="EnsemblMetazoa"/>
        </authorList>
    </citation>
    <scope>IDENTIFICATION</scope>
</reference>
<dbReference type="GeneID" id="111248754"/>
<evidence type="ECO:0000313" key="5">
    <source>
        <dbReference type="Proteomes" id="UP000594260"/>
    </source>
</evidence>
<dbReference type="GO" id="GO:0050808">
    <property type="term" value="P:synapse organization"/>
    <property type="evidence" value="ECO:0007669"/>
    <property type="project" value="TreeGrafter"/>
</dbReference>
<dbReference type="Proteomes" id="UP000594260">
    <property type="component" value="Unplaced"/>
</dbReference>
<evidence type="ECO:0000256" key="1">
    <source>
        <dbReference type="SAM" id="MobiDB-lite"/>
    </source>
</evidence>
<dbReference type="SUPFAM" id="SSF48726">
    <property type="entry name" value="Immunoglobulin"/>
    <property type="match status" value="1"/>
</dbReference>
<dbReference type="InterPro" id="IPR003599">
    <property type="entry name" value="Ig_sub"/>
</dbReference>
<dbReference type="PROSITE" id="PS50835">
    <property type="entry name" value="IG_LIKE"/>
    <property type="match status" value="1"/>
</dbReference>
<feature type="chain" id="PRO_5029565533" description="Ig-like domain-containing protein" evidence="2">
    <location>
        <begin position="17"/>
        <end position="470"/>
    </location>
</feature>
<dbReference type="SMART" id="SM00409">
    <property type="entry name" value="IG"/>
    <property type="match status" value="1"/>
</dbReference>
<keyword evidence="5" id="KW-1185">Reference proteome</keyword>
<evidence type="ECO:0000313" key="4">
    <source>
        <dbReference type="EnsemblMetazoa" id="XP_022657367"/>
    </source>
</evidence>
<dbReference type="InterPro" id="IPR007110">
    <property type="entry name" value="Ig-like_dom"/>
</dbReference>
<proteinExistence type="predicted"/>
<protein>
    <recommendedName>
        <fullName evidence="3">Ig-like domain-containing protein</fullName>
    </recommendedName>
</protein>
<dbReference type="InterPro" id="IPR013783">
    <property type="entry name" value="Ig-like_fold"/>
</dbReference>
<organism evidence="4 5">
    <name type="scientific">Varroa destructor</name>
    <name type="common">Honeybee mite</name>
    <dbReference type="NCBI Taxonomy" id="109461"/>
    <lineage>
        <taxon>Eukaryota</taxon>
        <taxon>Metazoa</taxon>
        <taxon>Ecdysozoa</taxon>
        <taxon>Arthropoda</taxon>
        <taxon>Chelicerata</taxon>
        <taxon>Arachnida</taxon>
        <taxon>Acari</taxon>
        <taxon>Parasitiformes</taxon>
        <taxon>Mesostigmata</taxon>
        <taxon>Gamasina</taxon>
        <taxon>Dermanyssoidea</taxon>
        <taxon>Varroidae</taxon>
        <taxon>Varroa</taxon>
    </lineage>
</organism>
<dbReference type="RefSeq" id="XP_022657367.1">
    <property type="nucleotide sequence ID" value="XM_022801632.1"/>
</dbReference>
<dbReference type="EnsemblMetazoa" id="XM_022801632">
    <property type="protein sequence ID" value="XP_022657367"/>
    <property type="gene ID" value="LOC111248754"/>
</dbReference>
<dbReference type="InterPro" id="IPR036179">
    <property type="entry name" value="Ig-like_dom_sf"/>
</dbReference>
<dbReference type="AlphaFoldDB" id="A0A7M7JUL4"/>
<feature type="domain" description="Ig-like" evidence="3">
    <location>
        <begin position="140"/>
        <end position="240"/>
    </location>
</feature>
<dbReference type="Gene3D" id="2.60.40.10">
    <property type="entry name" value="Immunoglobulins"/>
    <property type="match status" value="1"/>
</dbReference>
<dbReference type="InterPro" id="IPR037448">
    <property type="entry name" value="Zig-8"/>
</dbReference>